<gene>
    <name evidence="1" type="ORF">KIL84_012560</name>
</gene>
<dbReference type="EMBL" id="JAHDVG010000464">
    <property type="protein sequence ID" value="KAH1184619.1"/>
    <property type="molecule type" value="Genomic_DNA"/>
</dbReference>
<organism evidence="1 2">
    <name type="scientific">Mauremys mutica</name>
    <name type="common">yellowpond turtle</name>
    <dbReference type="NCBI Taxonomy" id="74926"/>
    <lineage>
        <taxon>Eukaryota</taxon>
        <taxon>Metazoa</taxon>
        <taxon>Chordata</taxon>
        <taxon>Craniata</taxon>
        <taxon>Vertebrata</taxon>
        <taxon>Euteleostomi</taxon>
        <taxon>Archelosauria</taxon>
        <taxon>Testudinata</taxon>
        <taxon>Testudines</taxon>
        <taxon>Cryptodira</taxon>
        <taxon>Durocryptodira</taxon>
        <taxon>Testudinoidea</taxon>
        <taxon>Geoemydidae</taxon>
        <taxon>Geoemydinae</taxon>
        <taxon>Mauremys</taxon>
    </lineage>
</organism>
<evidence type="ECO:0000313" key="1">
    <source>
        <dbReference type="EMBL" id="KAH1184619.1"/>
    </source>
</evidence>
<evidence type="ECO:0000313" key="2">
    <source>
        <dbReference type="Proteomes" id="UP000827986"/>
    </source>
</evidence>
<dbReference type="AlphaFoldDB" id="A0A9D4B945"/>
<accession>A0A9D4B945</accession>
<comment type="caution">
    <text evidence="1">The sequence shown here is derived from an EMBL/GenBank/DDBJ whole genome shotgun (WGS) entry which is preliminary data.</text>
</comment>
<name>A0A9D4B945_9SAUR</name>
<proteinExistence type="predicted"/>
<keyword evidence="2" id="KW-1185">Reference proteome</keyword>
<reference evidence="1" key="1">
    <citation type="submission" date="2021-09" db="EMBL/GenBank/DDBJ databases">
        <title>The genome of Mauremys mutica provides insights into the evolution of semi-aquatic lifestyle.</title>
        <authorList>
            <person name="Gong S."/>
            <person name="Gao Y."/>
        </authorList>
    </citation>
    <scope>NUCLEOTIDE SEQUENCE</scope>
    <source>
        <strain evidence="1">MM-2020</strain>
        <tissue evidence="1">Muscle</tissue>
    </source>
</reference>
<dbReference type="Proteomes" id="UP000827986">
    <property type="component" value="Unassembled WGS sequence"/>
</dbReference>
<protein>
    <submittedName>
        <fullName evidence="1">Uncharacterized protein</fullName>
    </submittedName>
</protein>
<sequence length="153" mass="17316">MWETDLMHVFPPIPLIPHIIHRLKQDQVRIILVALEWPRQCLHTLQWAVAPKPKLPEPCGVAVDWLDQAEKASPIAVQHILLSSRKQSTKFTYLAKCQRFSLCSAAGGIQPLFAKIQDVLEHLLYLKSPGLSLDLLWINLAVISANGQRVNIF</sequence>